<protein>
    <submittedName>
        <fullName evidence="1">Uncharacterized protein</fullName>
    </submittedName>
</protein>
<evidence type="ECO:0000313" key="1">
    <source>
        <dbReference type="EMBL" id="TWL31782.1"/>
    </source>
</evidence>
<sequence>MARRFPYYRTPIQKEKNRFITAVIEKAKHSERSGTAC</sequence>
<gene>
    <name evidence="1" type="ORF">CHCC16736_0950</name>
</gene>
<name>A0A8B5YGS8_BACLI</name>
<dbReference type="Proteomes" id="UP000435910">
    <property type="component" value="Unassembled WGS sequence"/>
</dbReference>
<accession>A0A8B5YGS8</accession>
<evidence type="ECO:0000313" key="2">
    <source>
        <dbReference type="Proteomes" id="UP000435910"/>
    </source>
</evidence>
<proteinExistence type="predicted"/>
<organism evidence="1 2">
    <name type="scientific">Bacillus licheniformis</name>
    <dbReference type="NCBI Taxonomy" id="1402"/>
    <lineage>
        <taxon>Bacteria</taxon>
        <taxon>Bacillati</taxon>
        <taxon>Bacillota</taxon>
        <taxon>Bacilli</taxon>
        <taxon>Bacillales</taxon>
        <taxon>Bacillaceae</taxon>
        <taxon>Bacillus</taxon>
    </lineage>
</organism>
<dbReference type="AlphaFoldDB" id="A0A8B5YGS8"/>
<dbReference type="EMBL" id="NILC01000010">
    <property type="protein sequence ID" value="TWL31782.1"/>
    <property type="molecule type" value="Genomic_DNA"/>
</dbReference>
<reference evidence="1 2" key="1">
    <citation type="submission" date="2019-06" db="EMBL/GenBank/DDBJ databases">
        <title>Genome sequence analysis of &gt;100 Bacillus licheniformis strains suggests intrinsic resistance to this species.</title>
        <authorList>
            <person name="Wels M."/>
            <person name="Siezen R.J."/>
            <person name="Johansen E."/>
            <person name="Stuer-Lauridsen B."/>
            <person name="Bjerre K."/>
            <person name="Nielsen B.K.K."/>
        </authorList>
    </citation>
    <scope>NUCLEOTIDE SEQUENCE [LARGE SCALE GENOMIC DNA]</scope>
    <source>
        <strain evidence="1 2">BAC-16736</strain>
    </source>
</reference>
<comment type="caution">
    <text evidence="1">The sequence shown here is derived from an EMBL/GenBank/DDBJ whole genome shotgun (WGS) entry which is preliminary data.</text>
</comment>